<evidence type="ECO:0000256" key="1">
    <source>
        <dbReference type="ARBA" id="ARBA00004651"/>
    </source>
</evidence>
<protein>
    <submittedName>
        <fullName evidence="6">Sugar transporter</fullName>
    </submittedName>
</protein>
<dbReference type="PANTHER" id="PTHR30250:SF26">
    <property type="entry name" value="PSMA PROTEIN"/>
    <property type="match status" value="1"/>
</dbReference>
<evidence type="ECO:0000313" key="7">
    <source>
        <dbReference type="Proteomes" id="UP000436858"/>
    </source>
</evidence>
<evidence type="ECO:0000313" key="6">
    <source>
        <dbReference type="EMBL" id="KAB4471654.1"/>
    </source>
</evidence>
<keyword evidence="6" id="KW-0813">Transport</keyword>
<proteinExistence type="predicted"/>
<dbReference type="GO" id="GO:0005886">
    <property type="term" value="C:plasma membrane"/>
    <property type="evidence" value="ECO:0007669"/>
    <property type="project" value="UniProtKB-SubCell"/>
</dbReference>
<sequence length="513" mass="59321">MNGNTRTKRSLKNMQTALLFYIINLVLAFISRKVFIDHLGIEVLGLNTTATNILGFLNIAELGIGSAISYTLYHPLFEKDRQMVNEIVSVQGWLYRKVAYVMILGACILIFFFPLIFKKMELPMWYAYASFIVLLVSSLFGYFINYRQIVLIADQKEYKVTYCVQGGKTLKYILQIIAIMWLMHGYVYWLVIELLVSFIIACALNVIIKKEYFWLNTYPSKGKLLRKKYPEIITKTKQLFFHRIAAFVLSQTSPLIIYAYASLTLVAIYGNYMLIIGGITLFVNSCFNGMSAGIGNLVAEGNKAKIKSFYWEMVAVRYWFASILCFSLFMLTNSFVSLWVGEKYILPQSTFILLLIYVFIVCTRVHDLFIAAFGMYQDIWAPALEAGINIGCSILLGYYWGLNGIIGGVILSLLLIIFCWKPYFLFRYGFRDSIKGYIFVCLKYLLLIFLASFITYQIINVFMYIEVDNIMQWMMKACLCVGVYFIVSVVLFRTFDSTFFKFINRIVTLIYKR</sequence>
<dbReference type="OMA" id="GYFINYR"/>
<dbReference type="Proteomes" id="UP000436858">
    <property type="component" value="Unassembled WGS sequence"/>
</dbReference>
<dbReference type="PANTHER" id="PTHR30250">
    <property type="entry name" value="PST FAMILY PREDICTED COLANIC ACID TRANSPORTER"/>
    <property type="match status" value="1"/>
</dbReference>
<dbReference type="RefSeq" id="WP_011107733.1">
    <property type="nucleotide sequence ID" value="NZ_CAXSNJ010000031.1"/>
</dbReference>
<evidence type="ECO:0000256" key="4">
    <source>
        <dbReference type="ARBA" id="ARBA00022989"/>
    </source>
</evidence>
<accession>A0A6I0SL44</accession>
<evidence type="ECO:0000256" key="5">
    <source>
        <dbReference type="ARBA" id="ARBA00023136"/>
    </source>
</evidence>
<keyword evidence="6" id="KW-0762">Sugar transport</keyword>
<keyword evidence="4" id="KW-1133">Transmembrane helix</keyword>
<keyword evidence="5" id="KW-0472">Membrane</keyword>
<dbReference type="AlphaFoldDB" id="A0A6I0SL44"/>
<organism evidence="6 7">
    <name type="scientific">Bacteroides thetaiotaomicron</name>
    <dbReference type="NCBI Taxonomy" id="818"/>
    <lineage>
        <taxon>Bacteria</taxon>
        <taxon>Pseudomonadati</taxon>
        <taxon>Bacteroidota</taxon>
        <taxon>Bacteroidia</taxon>
        <taxon>Bacteroidales</taxon>
        <taxon>Bacteroidaceae</taxon>
        <taxon>Bacteroides</taxon>
    </lineage>
</organism>
<evidence type="ECO:0000256" key="2">
    <source>
        <dbReference type="ARBA" id="ARBA00022475"/>
    </source>
</evidence>
<comment type="caution">
    <text evidence="6">The sequence shown here is derived from an EMBL/GenBank/DDBJ whole genome shotgun (WGS) entry which is preliminary data.</text>
</comment>
<keyword evidence="3" id="KW-0812">Transmembrane</keyword>
<evidence type="ECO:0000256" key="3">
    <source>
        <dbReference type="ARBA" id="ARBA00022692"/>
    </source>
</evidence>
<name>A0A6I0SL44_BACT4</name>
<dbReference type="EMBL" id="WCRY01000042">
    <property type="protein sequence ID" value="KAB4471654.1"/>
    <property type="molecule type" value="Genomic_DNA"/>
</dbReference>
<gene>
    <name evidence="6" type="ORF">GAN91_25285</name>
</gene>
<dbReference type="InterPro" id="IPR050833">
    <property type="entry name" value="Poly_Biosynth_Transport"/>
</dbReference>
<keyword evidence="2" id="KW-1003">Cell membrane</keyword>
<reference evidence="6 7" key="1">
    <citation type="journal article" date="2019" name="Nat. Med.">
        <title>A library of human gut bacterial isolates paired with longitudinal multiomics data enables mechanistic microbiome research.</title>
        <authorList>
            <person name="Poyet M."/>
            <person name="Groussin M."/>
            <person name="Gibbons S.M."/>
            <person name="Avila-Pacheco J."/>
            <person name="Jiang X."/>
            <person name="Kearney S.M."/>
            <person name="Perrotta A.R."/>
            <person name="Berdy B."/>
            <person name="Zhao S."/>
            <person name="Lieberman T.D."/>
            <person name="Swanson P.K."/>
            <person name="Smith M."/>
            <person name="Roesemann S."/>
            <person name="Alexander J.E."/>
            <person name="Rich S.A."/>
            <person name="Livny J."/>
            <person name="Vlamakis H."/>
            <person name="Clish C."/>
            <person name="Bullock K."/>
            <person name="Deik A."/>
            <person name="Scott J."/>
            <person name="Pierce K.A."/>
            <person name="Xavier R.J."/>
            <person name="Alm E.J."/>
        </authorList>
    </citation>
    <scope>NUCLEOTIDE SEQUENCE [LARGE SCALE GENOMIC DNA]</scope>
    <source>
        <strain evidence="6 7">BIOML-A162</strain>
    </source>
</reference>
<comment type="subcellular location">
    <subcellularLocation>
        <location evidence="1">Cell membrane</location>
        <topology evidence="1">Multi-pass membrane protein</topology>
    </subcellularLocation>
</comment>
<dbReference type="GeneID" id="60927335"/>